<gene>
    <name evidence="6" type="ORF">B1812_14485</name>
</gene>
<dbReference type="RefSeq" id="WP_085772208.1">
    <property type="nucleotide sequence ID" value="NZ_AP027149.1"/>
</dbReference>
<evidence type="ECO:0000259" key="5">
    <source>
        <dbReference type="Pfam" id="PF00496"/>
    </source>
</evidence>
<dbReference type="InterPro" id="IPR039424">
    <property type="entry name" value="SBP_5"/>
</dbReference>
<evidence type="ECO:0000256" key="4">
    <source>
        <dbReference type="SAM" id="SignalP"/>
    </source>
</evidence>
<evidence type="ECO:0000256" key="1">
    <source>
        <dbReference type="ARBA" id="ARBA00004418"/>
    </source>
</evidence>
<keyword evidence="3 4" id="KW-0732">Signal</keyword>
<dbReference type="GO" id="GO:0030288">
    <property type="term" value="C:outer membrane-bounded periplasmic space"/>
    <property type="evidence" value="ECO:0007669"/>
    <property type="project" value="TreeGrafter"/>
</dbReference>
<dbReference type="STRING" id="655015.B1812_14485"/>
<dbReference type="Proteomes" id="UP000193978">
    <property type="component" value="Chromosome"/>
</dbReference>
<evidence type="ECO:0000256" key="3">
    <source>
        <dbReference type="ARBA" id="ARBA00022729"/>
    </source>
</evidence>
<dbReference type="GO" id="GO:0015833">
    <property type="term" value="P:peptide transport"/>
    <property type="evidence" value="ECO:0007669"/>
    <property type="project" value="TreeGrafter"/>
</dbReference>
<comment type="subcellular location">
    <subcellularLocation>
        <location evidence="1">Periplasm</location>
    </subcellularLocation>
</comment>
<dbReference type="InterPro" id="IPR030678">
    <property type="entry name" value="Peptide/Ni-bd"/>
</dbReference>
<dbReference type="PIRSF" id="PIRSF002741">
    <property type="entry name" value="MppA"/>
    <property type="match status" value="1"/>
</dbReference>
<dbReference type="Gene3D" id="3.40.190.10">
    <property type="entry name" value="Periplasmic binding protein-like II"/>
    <property type="match status" value="1"/>
</dbReference>
<dbReference type="GO" id="GO:0043190">
    <property type="term" value="C:ATP-binding cassette (ABC) transporter complex"/>
    <property type="evidence" value="ECO:0007669"/>
    <property type="project" value="InterPro"/>
</dbReference>
<keyword evidence="7" id="KW-1185">Reference proteome</keyword>
<reference evidence="6 7" key="1">
    <citation type="submission" date="2017-02" db="EMBL/GenBank/DDBJ databases">
        <authorList>
            <person name="Peterson S.W."/>
        </authorList>
    </citation>
    <scope>NUCLEOTIDE SEQUENCE [LARGE SCALE GENOMIC DNA]</scope>
    <source>
        <strain evidence="6 7">S285</strain>
    </source>
</reference>
<evidence type="ECO:0000313" key="7">
    <source>
        <dbReference type="Proteomes" id="UP000193978"/>
    </source>
</evidence>
<dbReference type="PANTHER" id="PTHR30290">
    <property type="entry name" value="PERIPLASMIC BINDING COMPONENT OF ABC TRANSPORTER"/>
    <property type="match status" value="1"/>
</dbReference>
<feature type="chain" id="PRO_5013071736" evidence="4">
    <location>
        <begin position="33"/>
        <end position="617"/>
    </location>
</feature>
<comment type="similarity">
    <text evidence="2">Belongs to the bacterial solute-binding protein 5 family.</text>
</comment>
<evidence type="ECO:0000313" key="6">
    <source>
        <dbReference type="EMBL" id="ARN82083.1"/>
    </source>
</evidence>
<proteinExistence type="inferred from homology"/>
<dbReference type="InterPro" id="IPR000914">
    <property type="entry name" value="SBP_5_dom"/>
</dbReference>
<evidence type="ECO:0000256" key="2">
    <source>
        <dbReference type="ARBA" id="ARBA00005695"/>
    </source>
</evidence>
<dbReference type="PANTHER" id="PTHR30290:SF64">
    <property type="entry name" value="ABC TRANSPORTER PERIPLASMIC BINDING PROTEIN"/>
    <property type="match status" value="1"/>
</dbReference>
<dbReference type="Gene3D" id="3.10.105.10">
    <property type="entry name" value="Dipeptide-binding Protein, Domain 3"/>
    <property type="match status" value="1"/>
</dbReference>
<dbReference type="AlphaFoldDB" id="A0A1W6MWW6"/>
<dbReference type="GO" id="GO:1904680">
    <property type="term" value="F:peptide transmembrane transporter activity"/>
    <property type="evidence" value="ECO:0007669"/>
    <property type="project" value="TreeGrafter"/>
</dbReference>
<dbReference type="EMBL" id="CP019948">
    <property type="protein sequence ID" value="ARN82083.1"/>
    <property type="molecule type" value="Genomic_DNA"/>
</dbReference>
<dbReference type="Pfam" id="PF00496">
    <property type="entry name" value="SBP_bac_5"/>
    <property type="match status" value="1"/>
</dbReference>
<accession>A0A1W6MWW6</accession>
<sequence>MIPKNCAGLVNAPVTLFAALLFVSLGSSALCAQNSPPPPGQNGLAMVGSPALPASFDHLPYVNPDAPKGGRLRLGMVGTFENLNRFNIKLLRAPLFLLGAVQESLMERSQDEAKTYYGVIAQSVEFDEARKRLTFRLNPRAHFSDGAPITSADVIFSFDLLKDKGPPQQRVELSLVKNAEALDAHTIRFTLPDAYDAELPLRLAALPVLPKHAIDVGRFAEATLTPPLGSGAYVVAEVKVGERLVLRRDPSYWAKDLPMRRGLFNFDEIDIDYYKDADTLFEAFKAGLVDFREETSASRWASGYDFPAFTAGRVVKEAIKPGRPIGMEGFAFNLRKETFRDVRVREALSLMLDFEWINRNYNFGLYTRTKSYFDDSPYSSSDRPASAAERALLLRFPGAVREDILEGRWIPPVHDGASRDRELVRRAQALLAGAGYRLSDAGLVKDGAPLRFEILVRSRDEERLALHFAASLKKIGVDAQVRSQEPAQYNRRRQQFDYDMLIGQWLTVAQPGGEQRSHWDEISAAGSGSADLAGAASPVVQALIDALVAARSEEALETAARALDRVLLSGFYFIPLYHATEIRTAHAPELKHARNPAFPMYPFGMLLDNWWFESEPR</sequence>
<feature type="domain" description="Solute-binding protein family 5" evidence="5">
    <location>
        <begin position="116"/>
        <end position="510"/>
    </location>
</feature>
<name>A0A1W6MWW6_9HYPH</name>
<dbReference type="SUPFAM" id="SSF53850">
    <property type="entry name" value="Periplasmic binding protein-like II"/>
    <property type="match status" value="1"/>
</dbReference>
<dbReference type="CDD" id="cd08497">
    <property type="entry name" value="MbnE-like"/>
    <property type="match status" value="1"/>
</dbReference>
<dbReference type="GO" id="GO:0042884">
    <property type="term" value="P:microcin transport"/>
    <property type="evidence" value="ECO:0007669"/>
    <property type="project" value="TreeGrafter"/>
</dbReference>
<protein>
    <submittedName>
        <fullName evidence="6">ABC transporter substrate-binding protein</fullName>
    </submittedName>
</protein>
<dbReference type="OrthoDB" id="9803988at2"/>
<feature type="signal peptide" evidence="4">
    <location>
        <begin position="1"/>
        <end position="32"/>
    </location>
</feature>
<organism evidence="6 7">
    <name type="scientific">Methylocystis bryophila</name>
    <dbReference type="NCBI Taxonomy" id="655015"/>
    <lineage>
        <taxon>Bacteria</taxon>
        <taxon>Pseudomonadati</taxon>
        <taxon>Pseudomonadota</taxon>
        <taxon>Alphaproteobacteria</taxon>
        <taxon>Hyphomicrobiales</taxon>
        <taxon>Methylocystaceae</taxon>
        <taxon>Methylocystis</taxon>
    </lineage>
</organism>
<dbReference type="KEGG" id="mbry:B1812_14485"/>